<comment type="caution">
    <text evidence="1">The sequence shown here is derived from an EMBL/GenBank/DDBJ whole genome shotgun (WGS) entry which is preliminary data.</text>
</comment>
<keyword evidence="2" id="KW-1185">Reference proteome</keyword>
<organism evidence="1 2">
    <name type="scientific">Caerostris extrusa</name>
    <name type="common">Bark spider</name>
    <name type="synonym">Caerostris bankana</name>
    <dbReference type="NCBI Taxonomy" id="172846"/>
    <lineage>
        <taxon>Eukaryota</taxon>
        <taxon>Metazoa</taxon>
        <taxon>Ecdysozoa</taxon>
        <taxon>Arthropoda</taxon>
        <taxon>Chelicerata</taxon>
        <taxon>Arachnida</taxon>
        <taxon>Araneae</taxon>
        <taxon>Araneomorphae</taxon>
        <taxon>Entelegynae</taxon>
        <taxon>Araneoidea</taxon>
        <taxon>Araneidae</taxon>
        <taxon>Caerostris</taxon>
    </lineage>
</organism>
<evidence type="ECO:0000313" key="2">
    <source>
        <dbReference type="Proteomes" id="UP001054945"/>
    </source>
</evidence>
<proteinExistence type="predicted"/>
<protein>
    <submittedName>
        <fullName evidence="1">Uncharacterized protein</fullName>
    </submittedName>
</protein>
<accession>A0AAV4Y295</accession>
<dbReference type="EMBL" id="BPLR01018675">
    <property type="protein sequence ID" value="GIZ01468.1"/>
    <property type="molecule type" value="Genomic_DNA"/>
</dbReference>
<gene>
    <name evidence="1" type="ORF">CEXT_585541</name>
</gene>
<sequence>MSLDNDEKELMLTIHKQRLNRLNRLFELNAVSHYNCLGTQLGASLIRFLPKNPFCCCDVPFCVSLIRFLPKIISAAAMFPSMPNAHLWRIKSSDLFPPLCFVIPPGEKSELFFVGSPGSEQIPDSCASTTPLWLMRLSQL</sequence>
<dbReference type="AlphaFoldDB" id="A0AAV4Y295"/>
<dbReference type="Proteomes" id="UP001054945">
    <property type="component" value="Unassembled WGS sequence"/>
</dbReference>
<evidence type="ECO:0000313" key="1">
    <source>
        <dbReference type="EMBL" id="GIZ01468.1"/>
    </source>
</evidence>
<name>A0AAV4Y295_CAEEX</name>
<reference evidence="1 2" key="1">
    <citation type="submission" date="2021-06" db="EMBL/GenBank/DDBJ databases">
        <title>Caerostris extrusa draft genome.</title>
        <authorList>
            <person name="Kono N."/>
            <person name="Arakawa K."/>
        </authorList>
    </citation>
    <scope>NUCLEOTIDE SEQUENCE [LARGE SCALE GENOMIC DNA]</scope>
</reference>